<evidence type="ECO:0000313" key="5">
    <source>
        <dbReference type="Proteomes" id="UP000005018"/>
    </source>
</evidence>
<feature type="compositionally biased region" description="Basic and acidic residues" evidence="3">
    <location>
        <begin position="131"/>
        <end position="144"/>
    </location>
</feature>
<dbReference type="OrthoDB" id="4035998at2759"/>
<feature type="compositionally biased region" description="Polar residues" evidence="3">
    <location>
        <begin position="80"/>
        <end position="113"/>
    </location>
</feature>
<feature type="compositionally biased region" description="Acidic residues" evidence="3">
    <location>
        <begin position="241"/>
        <end position="266"/>
    </location>
</feature>
<feature type="compositionally biased region" description="Basic and acidic residues" evidence="3">
    <location>
        <begin position="59"/>
        <end position="79"/>
    </location>
</feature>
<dbReference type="GO" id="GO:0006334">
    <property type="term" value="P:nucleosome assembly"/>
    <property type="evidence" value="ECO:0007669"/>
    <property type="project" value="TreeGrafter"/>
</dbReference>
<comment type="similarity">
    <text evidence="1">Belongs to the SPT2 family.</text>
</comment>
<evidence type="ECO:0000256" key="3">
    <source>
        <dbReference type="SAM" id="MobiDB-lite"/>
    </source>
</evidence>
<evidence type="ECO:0000256" key="2">
    <source>
        <dbReference type="ARBA" id="ARBA00023054"/>
    </source>
</evidence>
<evidence type="ECO:0000313" key="4">
    <source>
        <dbReference type="EMBL" id="CCG25471.1"/>
    </source>
</evidence>
<gene>
    <name evidence="4" type="ORF">CORT_0C00940</name>
</gene>
<dbReference type="Pfam" id="PF08243">
    <property type="entry name" value="SPT2"/>
    <property type="match status" value="1"/>
</dbReference>
<evidence type="ECO:0000256" key="1">
    <source>
        <dbReference type="ARBA" id="ARBA00006461"/>
    </source>
</evidence>
<proteinExistence type="inferred from homology"/>
<name>H8X3J8_CANO9</name>
<dbReference type="EMBL" id="HE681721">
    <property type="protein sequence ID" value="CCG25471.1"/>
    <property type="molecule type" value="Genomic_DNA"/>
</dbReference>
<dbReference type="KEGG" id="cot:CORT_0C00940"/>
<dbReference type="AlphaFoldDB" id="H8X3J8"/>
<feature type="compositionally biased region" description="Low complexity" evidence="3">
    <location>
        <begin position="32"/>
        <end position="45"/>
    </location>
</feature>
<keyword evidence="5" id="KW-1185">Reference proteome</keyword>
<feature type="region of interest" description="Disordered" evidence="3">
    <location>
        <begin position="314"/>
        <end position="344"/>
    </location>
</feature>
<dbReference type="GO" id="GO:0006360">
    <property type="term" value="P:transcription by RNA polymerase I"/>
    <property type="evidence" value="ECO:0007669"/>
    <property type="project" value="TreeGrafter"/>
</dbReference>
<keyword evidence="2" id="KW-0175">Coiled coil</keyword>
<dbReference type="InterPro" id="IPR013256">
    <property type="entry name" value="Chromatin_SPT2"/>
</dbReference>
<reference evidence="4 5" key="1">
    <citation type="journal article" date="2012" name="PLoS ONE">
        <title>Sequence and analysis of the genome of the pathogenic yeast Candida orthopsilosis.</title>
        <authorList>
            <person name="Riccombeni A."/>
            <person name="Vidanes G."/>
            <person name="Proux-Wera E."/>
            <person name="Wolfe K.H."/>
            <person name="Butler G."/>
        </authorList>
    </citation>
    <scope>NUCLEOTIDE SEQUENCE [LARGE SCALE GENOMIC DNA]</scope>
    <source>
        <strain evidence="4 5">Co 90-125</strain>
    </source>
</reference>
<dbReference type="eggNOG" id="ENOG502QRG5">
    <property type="taxonomic scope" value="Eukaryota"/>
</dbReference>
<dbReference type="HOGENOM" id="CLU_069667_0_0_1"/>
<feature type="compositionally biased region" description="Polar residues" evidence="3">
    <location>
        <begin position="150"/>
        <end position="183"/>
    </location>
</feature>
<dbReference type="PANTHER" id="PTHR22691">
    <property type="entry name" value="YEAST SPT2-RELATED"/>
    <property type="match status" value="1"/>
</dbReference>
<feature type="compositionally biased region" description="Basic and acidic residues" evidence="3">
    <location>
        <begin position="184"/>
        <end position="201"/>
    </location>
</feature>
<dbReference type="GeneID" id="14539709"/>
<dbReference type="GO" id="GO:0005730">
    <property type="term" value="C:nucleolus"/>
    <property type="evidence" value="ECO:0007669"/>
    <property type="project" value="TreeGrafter"/>
</dbReference>
<dbReference type="GO" id="GO:0042393">
    <property type="term" value="F:histone binding"/>
    <property type="evidence" value="ECO:0007669"/>
    <property type="project" value="TreeGrafter"/>
</dbReference>
<feature type="region of interest" description="Disordered" evidence="3">
    <location>
        <begin position="1"/>
        <end position="266"/>
    </location>
</feature>
<dbReference type="Proteomes" id="UP000005018">
    <property type="component" value="Chromosome 3"/>
</dbReference>
<dbReference type="RefSeq" id="XP_003868375.1">
    <property type="nucleotide sequence ID" value="XM_003868327.1"/>
</dbReference>
<dbReference type="PANTHER" id="PTHR22691:SF8">
    <property type="entry name" value="PROTEIN SPT2 HOMOLOG"/>
    <property type="match status" value="1"/>
</dbReference>
<feature type="compositionally biased region" description="Basic and acidic residues" evidence="3">
    <location>
        <begin position="314"/>
        <end position="337"/>
    </location>
</feature>
<dbReference type="GO" id="GO:0003677">
    <property type="term" value="F:DNA binding"/>
    <property type="evidence" value="ECO:0007669"/>
    <property type="project" value="TreeGrafter"/>
</dbReference>
<accession>H8X3J8</accession>
<feature type="compositionally biased region" description="Basic and acidic residues" evidence="3">
    <location>
        <begin position="222"/>
        <end position="240"/>
    </location>
</feature>
<sequence length="344" mass="39873">MGLSSILQQIEKRGKLPNKPTPQPSANEVKRSTPPVSVSKSSTSDKSIDPVVARLKEKRRLEREQAEAAKTKQNRDKSSKSNSTTKQARATTSTNSIQRPRQSTTKVRTTEPNWDQPPPVPAKKKLTFNDLMKKANQIDHDKLSIKFPQKSMSPEPTSPKSFPKKSTTVTRKPFTNTKVSNEPLNDKIATDKSKPIQKRPDSSVQKSLPRVPMPVRQPNAKIQERLKQKQLRSKQDRGYGYDEDDDDDDDDDDLSDFLVSDEEEDVVEERYNRDEIWAMFNKGKKRKYYEYNDYEDDDDDMEATGADVLKEELKSRLDAEREDRREMEEEKRRALEKQRRKMQR</sequence>
<organism evidence="4 5">
    <name type="scientific">Candida orthopsilosis (strain 90-125)</name>
    <name type="common">Yeast</name>
    <dbReference type="NCBI Taxonomy" id="1136231"/>
    <lineage>
        <taxon>Eukaryota</taxon>
        <taxon>Fungi</taxon>
        <taxon>Dikarya</taxon>
        <taxon>Ascomycota</taxon>
        <taxon>Saccharomycotina</taxon>
        <taxon>Pichiomycetes</taxon>
        <taxon>Debaryomycetaceae</taxon>
        <taxon>Candida/Lodderomyces clade</taxon>
        <taxon>Candida</taxon>
    </lineage>
</organism>
<dbReference type="SMART" id="SM00784">
    <property type="entry name" value="SPT2"/>
    <property type="match status" value="1"/>
</dbReference>
<protein>
    <submittedName>
        <fullName evidence="4">Spt2 protein</fullName>
    </submittedName>
</protein>